<feature type="compositionally biased region" description="Pro residues" evidence="1">
    <location>
        <begin position="234"/>
        <end position="243"/>
    </location>
</feature>
<sequence length="516" mass="53243">MFSPLHLGSHPLTSPYPFSPALSRTPPSLLSFGRSLLFSRLASPAPPLLLSESGQSYDGVSCCAFVPHDRQSNPTPYMLLHSTDANALELNELPPCAGGARRSEPAPPLFTYQGDKHSAGEYVALHACRSSPPRFSDRSSAVSWSGSLAVGSGNGTLLLFDVAHQATGPPADRHHASSASPAALSSPPRVERALWSFDSSLFSSSSLLAASLCPSSGCLRLHEPRASPASSGAQPPPQTPAAPKPVQSHDLAAAIASECKSQSRQRKLNIDPKVSGFSLLPRGAADDSVYDAGLFHYSLVTSHPLLDASLLPSQRSSALLAWDLRMLSSPICVGAHEVPGGGPFEGCLQAGSQADERSAATSGFRLAGTRGSGEGALAVLDVNLAGGTAAVNRTLPHFSKPGRWALARGGDMVADVFARDLGGYDEGLRLTRLREGGLREAAAGAGKKRDAGGGVKPGNENDAGGGNGGSGGGLGEDQAGLKHGHEYEITAVAFADDDSMIATGDSFGHVMLHVAS</sequence>
<dbReference type="SUPFAM" id="SSF50978">
    <property type="entry name" value="WD40 repeat-like"/>
    <property type="match status" value="1"/>
</dbReference>
<feature type="region of interest" description="Disordered" evidence="1">
    <location>
        <begin position="223"/>
        <end position="247"/>
    </location>
</feature>
<keyword evidence="3" id="KW-1185">Reference proteome</keyword>
<gene>
    <name evidence="2" type="ORF">TeGR_g2629</name>
</gene>
<reference evidence="2 3" key="1">
    <citation type="journal article" date="2023" name="Commun. Biol.">
        <title>Genome analysis of Parmales, the sister group of diatoms, reveals the evolutionary specialization of diatoms from phago-mixotrophs to photoautotrophs.</title>
        <authorList>
            <person name="Ban H."/>
            <person name="Sato S."/>
            <person name="Yoshikawa S."/>
            <person name="Yamada K."/>
            <person name="Nakamura Y."/>
            <person name="Ichinomiya M."/>
            <person name="Sato N."/>
            <person name="Blanc-Mathieu R."/>
            <person name="Endo H."/>
            <person name="Kuwata A."/>
            <person name="Ogata H."/>
        </authorList>
    </citation>
    <scope>NUCLEOTIDE SEQUENCE [LARGE SCALE GENOMIC DNA]</scope>
</reference>
<proteinExistence type="predicted"/>
<accession>A0ABQ6MJ24</accession>
<organism evidence="2 3">
    <name type="scientific">Tetraparma gracilis</name>
    <dbReference type="NCBI Taxonomy" id="2962635"/>
    <lineage>
        <taxon>Eukaryota</taxon>
        <taxon>Sar</taxon>
        <taxon>Stramenopiles</taxon>
        <taxon>Ochrophyta</taxon>
        <taxon>Bolidophyceae</taxon>
        <taxon>Parmales</taxon>
        <taxon>Triparmaceae</taxon>
        <taxon>Tetraparma</taxon>
    </lineage>
</organism>
<protein>
    <submittedName>
        <fullName evidence="2">Uncharacterized protein</fullName>
    </submittedName>
</protein>
<evidence type="ECO:0000256" key="1">
    <source>
        <dbReference type="SAM" id="MobiDB-lite"/>
    </source>
</evidence>
<dbReference type="InterPro" id="IPR036322">
    <property type="entry name" value="WD40_repeat_dom_sf"/>
</dbReference>
<evidence type="ECO:0000313" key="3">
    <source>
        <dbReference type="Proteomes" id="UP001165060"/>
    </source>
</evidence>
<dbReference type="EMBL" id="BRYB01005618">
    <property type="protein sequence ID" value="GMI26806.1"/>
    <property type="molecule type" value="Genomic_DNA"/>
</dbReference>
<feature type="region of interest" description="Disordered" evidence="1">
    <location>
        <begin position="439"/>
        <end position="480"/>
    </location>
</feature>
<name>A0ABQ6MJ24_9STRA</name>
<evidence type="ECO:0000313" key="2">
    <source>
        <dbReference type="EMBL" id="GMI26806.1"/>
    </source>
</evidence>
<feature type="compositionally biased region" description="Gly residues" evidence="1">
    <location>
        <begin position="463"/>
        <end position="475"/>
    </location>
</feature>
<comment type="caution">
    <text evidence="2">The sequence shown here is derived from an EMBL/GenBank/DDBJ whole genome shotgun (WGS) entry which is preliminary data.</text>
</comment>
<dbReference type="Proteomes" id="UP001165060">
    <property type="component" value="Unassembled WGS sequence"/>
</dbReference>